<dbReference type="GO" id="GO:0033971">
    <property type="term" value="F:hydroxyisourate hydrolase activity"/>
    <property type="evidence" value="ECO:0007669"/>
    <property type="project" value="UniProtKB-EC"/>
</dbReference>
<feature type="domain" description="Transthyretin/hydroxyisourate hydrolase" evidence="1">
    <location>
        <begin position="11"/>
        <end position="116"/>
    </location>
</feature>
<gene>
    <name evidence="2" type="ORF">QWZ10_04315</name>
</gene>
<comment type="caution">
    <text evidence="2">The sequence shown here is derived from an EMBL/GenBank/DDBJ whole genome shotgun (WGS) entry which is preliminary data.</text>
</comment>
<organism evidence="2 3">
    <name type="scientific">Paracoccus cavernae</name>
    <dbReference type="NCBI Taxonomy" id="1571207"/>
    <lineage>
        <taxon>Bacteria</taxon>
        <taxon>Pseudomonadati</taxon>
        <taxon>Pseudomonadota</taxon>
        <taxon>Alphaproteobacteria</taxon>
        <taxon>Rhodobacterales</taxon>
        <taxon>Paracoccaceae</taxon>
        <taxon>Paracoccus</taxon>
    </lineage>
</organism>
<dbReference type="PANTHER" id="PTHR10395">
    <property type="entry name" value="URICASE AND TRANSTHYRETIN-RELATED"/>
    <property type="match status" value="1"/>
</dbReference>
<dbReference type="EMBL" id="JAUFRC010000001">
    <property type="protein sequence ID" value="MDN3711252.1"/>
    <property type="molecule type" value="Genomic_DNA"/>
</dbReference>
<evidence type="ECO:0000259" key="1">
    <source>
        <dbReference type="Pfam" id="PF00576"/>
    </source>
</evidence>
<keyword evidence="2" id="KW-0378">Hydrolase</keyword>
<dbReference type="Gene3D" id="2.60.40.180">
    <property type="entry name" value="Transthyretin/hydroxyisourate hydrolase domain"/>
    <property type="match status" value="1"/>
</dbReference>
<proteinExistence type="predicted"/>
<dbReference type="Pfam" id="PF00576">
    <property type="entry name" value="Transthyretin"/>
    <property type="match status" value="1"/>
</dbReference>
<evidence type="ECO:0000313" key="3">
    <source>
        <dbReference type="Proteomes" id="UP001243846"/>
    </source>
</evidence>
<name>A0ABT8D610_9RHOB</name>
<sequence>MAKATYGETFSIQVLELATGIAGRNIPAVLSGLDTEGSWVDLASPRTDDNGREREFEGVEAEEKTSRLCFDTSTYWQGCTKQFLPEINSVFQVLDAVRHYHVPVDINQFGHSASRGD</sequence>
<dbReference type="InterPro" id="IPR023416">
    <property type="entry name" value="Transthyretin/HIU_hydrolase_d"/>
</dbReference>
<reference evidence="3" key="1">
    <citation type="journal article" date="2019" name="Int. J. Syst. Evol. Microbiol.">
        <title>The Global Catalogue of Microorganisms (GCM) 10K type strain sequencing project: providing services to taxonomists for standard genome sequencing and annotation.</title>
        <authorList>
            <consortium name="The Broad Institute Genomics Platform"/>
            <consortium name="The Broad Institute Genome Sequencing Center for Infectious Disease"/>
            <person name="Wu L."/>
            <person name="Ma J."/>
        </authorList>
    </citation>
    <scope>NUCLEOTIDE SEQUENCE [LARGE SCALE GENOMIC DNA]</scope>
    <source>
        <strain evidence="3">CECT 8482</strain>
    </source>
</reference>
<dbReference type="SUPFAM" id="SSF49472">
    <property type="entry name" value="Transthyretin (synonym: prealbumin)"/>
    <property type="match status" value="1"/>
</dbReference>
<keyword evidence="3" id="KW-1185">Reference proteome</keyword>
<dbReference type="EC" id="3.5.2.17" evidence="2"/>
<accession>A0ABT8D610</accession>
<dbReference type="InterPro" id="IPR036817">
    <property type="entry name" value="Transthyretin/HIU_hydrolase_sf"/>
</dbReference>
<evidence type="ECO:0000313" key="2">
    <source>
        <dbReference type="EMBL" id="MDN3711252.1"/>
    </source>
</evidence>
<dbReference type="RefSeq" id="WP_377684650.1">
    <property type="nucleotide sequence ID" value="NZ_JBHMDZ010000005.1"/>
</dbReference>
<dbReference type="PANTHER" id="PTHR10395:SF7">
    <property type="entry name" value="5-HYDROXYISOURATE HYDROLASE"/>
    <property type="match status" value="1"/>
</dbReference>
<protein>
    <submittedName>
        <fullName evidence="2">Hydroxyisourate hydrolase</fullName>
        <ecNumber evidence="2">3.5.2.17</ecNumber>
    </submittedName>
</protein>
<dbReference type="Proteomes" id="UP001243846">
    <property type="component" value="Unassembled WGS sequence"/>
</dbReference>